<reference evidence="5 6" key="1">
    <citation type="journal article" date="2011" name="J. Bacteriol.">
        <title>Draft genome sequence of Sporolactobacillus inulinus strain CASD, an efficient D-lactic acid-producing bacterium with high-concentration lactate tolerance capability.</title>
        <authorList>
            <person name="Yu B."/>
            <person name="Su F."/>
            <person name="Wang L."/>
            <person name="Xu K."/>
            <person name="Zhao B."/>
            <person name="Xu P."/>
        </authorList>
    </citation>
    <scope>NUCLEOTIDE SEQUENCE [LARGE SCALE GENOMIC DNA]</scope>
    <source>
        <strain evidence="5 6">CASD</strain>
    </source>
</reference>
<feature type="domain" description="GH18" evidence="4">
    <location>
        <begin position="61"/>
        <end position="419"/>
    </location>
</feature>
<dbReference type="SUPFAM" id="SSF54106">
    <property type="entry name" value="LysM domain"/>
    <property type="match status" value="2"/>
</dbReference>
<dbReference type="PANTHER" id="PTHR46066">
    <property type="entry name" value="CHITINASE DOMAIN-CONTAINING PROTEIN 1 FAMILY MEMBER"/>
    <property type="match status" value="1"/>
</dbReference>
<keyword evidence="2" id="KW-0326">Glycosidase</keyword>
<dbReference type="SUPFAM" id="SSF51445">
    <property type="entry name" value="(Trans)glycosidases"/>
    <property type="match status" value="1"/>
</dbReference>
<dbReference type="InterPro" id="IPR001223">
    <property type="entry name" value="Glyco_hydro18_cat"/>
</dbReference>
<evidence type="ECO:0000259" key="4">
    <source>
        <dbReference type="PROSITE" id="PS51910"/>
    </source>
</evidence>
<dbReference type="Gene3D" id="3.20.20.80">
    <property type="entry name" value="Glycosidases"/>
    <property type="match status" value="1"/>
</dbReference>
<dbReference type="EMBL" id="AFVQ02000030">
    <property type="protein sequence ID" value="KLI03524.1"/>
    <property type="molecule type" value="Genomic_DNA"/>
</dbReference>
<dbReference type="InterPro" id="IPR011583">
    <property type="entry name" value="Chitinase_II/V-like_cat"/>
</dbReference>
<dbReference type="GO" id="GO:0008061">
    <property type="term" value="F:chitin binding"/>
    <property type="evidence" value="ECO:0007669"/>
    <property type="project" value="InterPro"/>
</dbReference>
<dbReference type="GO" id="GO:0012505">
    <property type="term" value="C:endomembrane system"/>
    <property type="evidence" value="ECO:0007669"/>
    <property type="project" value="TreeGrafter"/>
</dbReference>
<dbReference type="Pfam" id="PF00704">
    <property type="entry name" value="Glyco_hydro_18"/>
    <property type="match status" value="1"/>
</dbReference>
<name>A0A0U1QRU4_9BACL</name>
<dbReference type="InterPro" id="IPR029070">
    <property type="entry name" value="Chitinase_insertion_sf"/>
</dbReference>
<dbReference type="SMART" id="SM00257">
    <property type="entry name" value="LysM"/>
    <property type="match status" value="2"/>
</dbReference>
<dbReference type="RefSeq" id="WP_010026412.1">
    <property type="nucleotide sequence ID" value="NZ_AFVQ02000030.1"/>
</dbReference>
<dbReference type="SMART" id="SM00636">
    <property type="entry name" value="Glyco_18"/>
    <property type="match status" value="1"/>
</dbReference>
<dbReference type="GO" id="GO:0070492">
    <property type="term" value="F:oligosaccharide binding"/>
    <property type="evidence" value="ECO:0007669"/>
    <property type="project" value="TreeGrafter"/>
</dbReference>
<evidence type="ECO:0000259" key="3">
    <source>
        <dbReference type="PROSITE" id="PS51782"/>
    </source>
</evidence>
<dbReference type="GO" id="GO:0016798">
    <property type="term" value="F:hydrolase activity, acting on glycosyl bonds"/>
    <property type="evidence" value="ECO:0007669"/>
    <property type="project" value="UniProtKB-KW"/>
</dbReference>
<dbReference type="Proteomes" id="UP000035553">
    <property type="component" value="Unassembled WGS sequence"/>
</dbReference>
<dbReference type="PROSITE" id="PS51782">
    <property type="entry name" value="LYSM"/>
    <property type="match status" value="2"/>
</dbReference>
<gene>
    <name evidence="5" type="ORF">SINU_02310</name>
</gene>
<evidence type="ECO:0000256" key="1">
    <source>
        <dbReference type="ARBA" id="ARBA00022801"/>
    </source>
</evidence>
<dbReference type="STRING" id="1069536.SINU_02310"/>
<dbReference type="CDD" id="cd00118">
    <property type="entry name" value="LysM"/>
    <property type="match status" value="2"/>
</dbReference>
<dbReference type="InterPro" id="IPR017853">
    <property type="entry name" value="GH"/>
</dbReference>
<dbReference type="InterPro" id="IPR036779">
    <property type="entry name" value="LysM_dom_sf"/>
</dbReference>
<dbReference type="InterPro" id="IPR018392">
    <property type="entry name" value="LysM"/>
</dbReference>
<dbReference type="InterPro" id="IPR041704">
    <property type="entry name" value="CFLE_GH18"/>
</dbReference>
<dbReference type="AlphaFoldDB" id="A0A0U1QRU4"/>
<evidence type="ECO:0000256" key="2">
    <source>
        <dbReference type="ARBA" id="ARBA00023295"/>
    </source>
</evidence>
<sequence>MFVYTVRTGDSLFAISQKFDVPVDTLRSVNGLAATNIVTGQALLVTSDVYTVQPGDSLWTISRMAYVPLSALRQANPTINPDQLSIGQKINLPTIERRVATHFSYSQLRTPALDQSVISNNAPYLTYIALFETHFNWNGDLSPLNDNAAVLAAWRGRVTPVLTVTNLTAAGFNSALVQRVLNTPSVQQTLIDNMISMATSRGYGGINIDFEGVLPADRNAFVMFLQALKQRTEAANLDLSIAVPAKTNDDVPWVRGYDYAAIGAIVDQFFIMAYDWHYSGSEPGATAPIQLVRETLEFAASLMDRNKIIMGTPFYGYDWPIPFSAQNPGRAITYQAAINLAMSEQVPINYSTTDQAAYFYYTDDSGQNRVVWFEDVRSLFAKAQLVYDSRIAGIGSWQINFPMAVYPWVLTHFFQIRKV</sequence>
<dbReference type="GO" id="GO:0005975">
    <property type="term" value="P:carbohydrate metabolic process"/>
    <property type="evidence" value="ECO:0007669"/>
    <property type="project" value="InterPro"/>
</dbReference>
<accession>A0A0U1QRU4</accession>
<proteinExistence type="predicted"/>
<feature type="domain" description="LysM" evidence="3">
    <location>
        <begin position="48"/>
        <end position="92"/>
    </location>
</feature>
<keyword evidence="1" id="KW-0378">Hydrolase</keyword>
<dbReference type="Gene3D" id="3.10.50.10">
    <property type="match status" value="1"/>
</dbReference>
<organism evidence="5 6">
    <name type="scientific">Sporolactobacillus inulinus CASD</name>
    <dbReference type="NCBI Taxonomy" id="1069536"/>
    <lineage>
        <taxon>Bacteria</taxon>
        <taxon>Bacillati</taxon>
        <taxon>Bacillota</taxon>
        <taxon>Bacilli</taxon>
        <taxon>Bacillales</taxon>
        <taxon>Sporolactobacillaceae</taxon>
        <taxon>Sporolactobacillus</taxon>
    </lineage>
</organism>
<dbReference type="PROSITE" id="PS51910">
    <property type="entry name" value="GH18_2"/>
    <property type="match status" value="1"/>
</dbReference>
<keyword evidence="6" id="KW-1185">Reference proteome</keyword>
<feature type="domain" description="LysM" evidence="3">
    <location>
        <begin position="2"/>
        <end position="45"/>
    </location>
</feature>
<dbReference type="Gene3D" id="3.10.350.10">
    <property type="entry name" value="LysM domain"/>
    <property type="match status" value="2"/>
</dbReference>
<comment type="caution">
    <text evidence="5">The sequence shown here is derived from an EMBL/GenBank/DDBJ whole genome shotgun (WGS) entry which is preliminary data.</text>
</comment>
<protein>
    <submittedName>
        <fullName evidence="5">Sporulation protein</fullName>
    </submittedName>
</protein>
<dbReference type="PANTHER" id="PTHR46066:SF2">
    <property type="entry name" value="CHITINASE DOMAIN-CONTAINING PROTEIN 1"/>
    <property type="match status" value="1"/>
</dbReference>
<dbReference type="Pfam" id="PF01476">
    <property type="entry name" value="LysM"/>
    <property type="match status" value="2"/>
</dbReference>
<dbReference type="OrthoDB" id="9769314at2"/>
<evidence type="ECO:0000313" key="6">
    <source>
        <dbReference type="Proteomes" id="UP000035553"/>
    </source>
</evidence>
<evidence type="ECO:0000313" key="5">
    <source>
        <dbReference type="EMBL" id="KLI03524.1"/>
    </source>
</evidence>
<dbReference type="CDD" id="cd02874">
    <property type="entry name" value="GH18_CFLE_spore_hydrolase"/>
    <property type="match status" value="1"/>
</dbReference>